<evidence type="ECO:0000313" key="2">
    <source>
        <dbReference type="EMBL" id="ETO04633.1"/>
    </source>
</evidence>
<dbReference type="AlphaFoldDB" id="X6LRW1"/>
<name>X6LRW1_RETFI</name>
<evidence type="ECO:0000313" key="3">
    <source>
        <dbReference type="Proteomes" id="UP000023152"/>
    </source>
</evidence>
<feature type="coiled-coil region" evidence="1">
    <location>
        <begin position="256"/>
        <end position="283"/>
    </location>
</feature>
<dbReference type="Gene3D" id="3.30.40.10">
    <property type="entry name" value="Zinc/RING finger domain, C3HC4 (zinc finger)"/>
    <property type="match status" value="1"/>
</dbReference>
<sequence>MFSNVENEEKKLENQKETISLSGCFPKEWVSLTNESEKVETLTCYLCNQIANNGMELCCDEHENVDQVYLVGEECLQKYLKLNNEKCPIEQHDYCEFSQNRIVRKLVSELLVICPRQFDLKKGQSNEETKSREEDNELNSNSISKSNCDFKGKIKDLKDHLDKSCNLIPIKQVISSKIVMSESIETLQNMIKDLQSQIQDSKLQIIENKKQIKKMKENENKQIEELNVNSFIFQMIFYLIFYKFKISKVLKKDQQIIGLTNDIQQLKTEMNDLKQQQNEKLTI</sequence>
<gene>
    <name evidence="2" type="ORF">RFI_32763</name>
</gene>
<organism evidence="2 3">
    <name type="scientific">Reticulomyxa filosa</name>
    <dbReference type="NCBI Taxonomy" id="46433"/>
    <lineage>
        <taxon>Eukaryota</taxon>
        <taxon>Sar</taxon>
        <taxon>Rhizaria</taxon>
        <taxon>Retaria</taxon>
        <taxon>Foraminifera</taxon>
        <taxon>Monothalamids</taxon>
        <taxon>Reticulomyxidae</taxon>
        <taxon>Reticulomyxa</taxon>
    </lineage>
</organism>
<proteinExistence type="predicted"/>
<reference evidence="2 3" key="1">
    <citation type="journal article" date="2013" name="Curr. Biol.">
        <title>The Genome of the Foraminiferan Reticulomyxa filosa.</title>
        <authorList>
            <person name="Glockner G."/>
            <person name="Hulsmann N."/>
            <person name="Schleicher M."/>
            <person name="Noegel A.A."/>
            <person name="Eichinger L."/>
            <person name="Gallinger C."/>
            <person name="Pawlowski J."/>
            <person name="Sierra R."/>
            <person name="Euteneuer U."/>
            <person name="Pillet L."/>
            <person name="Moustafa A."/>
            <person name="Platzer M."/>
            <person name="Groth M."/>
            <person name="Szafranski K."/>
            <person name="Schliwa M."/>
        </authorList>
    </citation>
    <scope>NUCLEOTIDE SEQUENCE [LARGE SCALE GENOMIC DNA]</scope>
</reference>
<dbReference type="EMBL" id="ASPP01029118">
    <property type="protein sequence ID" value="ETO04633.1"/>
    <property type="molecule type" value="Genomic_DNA"/>
</dbReference>
<keyword evidence="1" id="KW-0175">Coiled coil</keyword>
<protein>
    <submittedName>
        <fullName evidence="2">Viral A-type inclusion protein</fullName>
    </submittedName>
</protein>
<feature type="coiled-coil region" evidence="1">
    <location>
        <begin position="184"/>
        <end position="229"/>
    </location>
</feature>
<dbReference type="InterPro" id="IPR013083">
    <property type="entry name" value="Znf_RING/FYVE/PHD"/>
</dbReference>
<dbReference type="Proteomes" id="UP000023152">
    <property type="component" value="Unassembled WGS sequence"/>
</dbReference>
<keyword evidence="3" id="KW-1185">Reference proteome</keyword>
<accession>X6LRW1</accession>
<comment type="caution">
    <text evidence="2">The sequence shown here is derived from an EMBL/GenBank/DDBJ whole genome shotgun (WGS) entry which is preliminary data.</text>
</comment>
<evidence type="ECO:0000256" key="1">
    <source>
        <dbReference type="SAM" id="Coils"/>
    </source>
</evidence>